<sequence length="676" mass="77380">MGKSQDAPEILSEKELTKLRVVDLRKLLTKYDLQTQGLKAEMIKRLLSYYQDFEGSNSVKKSDNKRTRESIKESESDSDSNSEEEKPIKKKGRVSLIIPQAPPILDVTVAKPKSKRIVESSESEESSSEEEEENRKVDNNIQPPKKDTSKTVELKKIQVEDTQMQMEEEEEQGKIIVPAPKETKMEVELKTEEGETLRRKIKDLEESLLKKEEMIGSMTKRIEEEKAKLGSEKSNMEAQMDQMKKKLESTSTQLEKMNSVKEKLREENIKLKNGAQERAIISKPLNPALVPFYNDEDLLSSLDATISKAMPVTITPSGKQCLMDHMLHVLSSLNDAVKGQEVTVDMIRQWDTSSLLKLGENTTDYLHMIEASFFSKLIDEGFQWRMRPENHQGVLDTVYHIGNVVVTELMMVAGESVRLQREMITPQILHVKPAEDAEFSRIFNGYNGMYHQSKEENAIHSQRSHLMELFKFLRELPSSHLPIVTQRMNDIGGVISTTRGVEEALHQWMEERQDIAGEILNLWRKTQYRICRTHNVELASDNACFKQRVFFIRMNDTKGMYFDYENRYYSTFNQTFHSIMLVGCDQPSLLYHEEVMGHTLVEPQDLNETLWNLPRFKKEEEVLVSGNILRDVLSQLGTTLSMEDFTTFLLILSEGSPGGECTGASLVGSALSPYLS</sequence>
<keyword evidence="5" id="KW-1185">Reference proteome</keyword>
<dbReference type="InterPro" id="IPR003034">
    <property type="entry name" value="SAP_dom"/>
</dbReference>
<organism evidence="4 5">
    <name type="scientific">Planoprotostelium fungivorum</name>
    <dbReference type="NCBI Taxonomy" id="1890364"/>
    <lineage>
        <taxon>Eukaryota</taxon>
        <taxon>Amoebozoa</taxon>
        <taxon>Evosea</taxon>
        <taxon>Variosea</taxon>
        <taxon>Cavosteliida</taxon>
        <taxon>Cavosteliaceae</taxon>
        <taxon>Planoprotostelium</taxon>
    </lineage>
</organism>
<dbReference type="SMART" id="SM00513">
    <property type="entry name" value="SAP"/>
    <property type="match status" value="1"/>
</dbReference>
<feature type="region of interest" description="Disordered" evidence="2">
    <location>
        <begin position="54"/>
        <end position="151"/>
    </location>
</feature>
<evidence type="ECO:0000256" key="1">
    <source>
        <dbReference type="SAM" id="Coils"/>
    </source>
</evidence>
<dbReference type="InParanoid" id="A0A2P6NP09"/>
<name>A0A2P6NP09_9EUKA</name>
<dbReference type="Proteomes" id="UP000241769">
    <property type="component" value="Unassembled WGS sequence"/>
</dbReference>
<evidence type="ECO:0000313" key="4">
    <source>
        <dbReference type="EMBL" id="PRP85628.1"/>
    </source>
</evidence>
<dbReference type="AlphaFoldDB" id="A0A2P6NP09"/>
<dbReference type="Pfam" id="PF02037">
    <property type="entry name" value="SAP"/>
    <property type="match status" value="1"/>
</dbReference>
<reference evidence="4 5" key="1">
    <citation type="journal article" date="2018" name="Genome Biol. Evol.">
        <title>Multiple Roots of Fruiting Body Formation in Amoebozoa.</title>
        <authorList>
            <person name="Hillmann F."/>
            <person name="Forbes G."/>
            <person name="Novohradska S."/>
            <person name="Ferling I."/>
            <person name="Riege K."/>
            <person name="Groth M."/>
            <person name="Westermann M."/>
            <person name="Marz M."/>
            <person name="Spaller T."/>
            <person name="Winckler T."/>
            <person name="Schaap P."/>
            <person name="Glockner G."/>
        </authorList>
    </citation>
    <scope>NUCLEOTIDE SEQUENCE [LARGE SCALE GENOMIC DNA]</scope>
    <source>
        <strain evidence="4 5">Jena</strain>
    </source>
</reference>
<feature type="coiled-coil region" evidence="1">
    <location>
        <begin position="152"/>
        <end position="277"/>
    </location>
</feature>
<comment type="caution">
    <text evidence="4">The sequence shown here is derived from an EMBL/GenBank/DDBJ whole genome shotgun (WGS) entry which is preliminary data.</text>
</comment>
<dbReference type="PROSITE" id="PS50800">
    <property type="entry name" value="SAP"/>
    <property type="match status" value="1"/>
</dbReference>
<dbReference type="SUPFAM" id="SSF68906">
    <property type="entry name" value="SAP domain"/>
    <property type="match status" value="1"/>
</dbReference>
<feature type="domain" description="SAP" evidence="3">
    <location>
        <begin position="16"/>
        <end position="50"/>
    </location>
</feature>
<gene>
    <name evidence="4" type="ORF">PROFUN_06417</name>
</gene>
<proteinExistence type="predicted"/>
<evidence type="ECO:0000313" key="5">
    <source>
        <dbReference type="Proteomes" id="UP000241769"/>
    </source>
</evidence>
<dbReference type="EMBL" id="MDYQ01000042">
    <property type="protein sequence ID" value="PRP85628.1"/>
    <property type="molecule type" value="Genomic_DNA"/>
</dbReference>
<dbReference type="Gene3D" id="1.10.720.30">
    <property type="entry name" value="SAP domain"/>
    <property type="match status" value="1"/>
</dbReference>
<dbReference type="InterPro" id="IPR036361">
    <property type="entry name" value="SAP_dom_sf"/>
</dbReference>
<accession>A0A2P6NP09</accession>
<protein>
    <recommendedName>
        <fullName evidence="3">SAP domain-containing protein</fullName>
    </recommendedName>
</protein>
<evidence type="ECO:0000256" key="2">
    <source>
        <dbReference type="SAM" id="MobiDB-lite"/>
    </source>
</evidence>
<feature type="compositionally biased region" description="Basic and acidic residues" evidence="2">
    <location>
        <begin position="133"/>
        <end position="151"/>
    </location>
</feature>
<feature type="compositionally biased region" description="Acidic residues" evidence="2">
    <location>
        <begin position="121"/>
        <end position="132"/>
    </location>
</feature>
<evidence type="ECO:0000259" key="3">
    <source>
        <dbReference type="PROSITE" id="PS50800"/>
    </source>
</evidence>
<feature type="compositionally biased region" description="Basic and acidic residues" evidence="2">
    <location>
        <begin position="60"/>
        <end position="75"/>
    </location>
</feature>
<keyword evidence="1" id="KW-0175">Coiled coil</keyword>